<comment type="caution">
    <text evidence="1">The sequence shown here is derived from an EMBL/GenBank/DDBJ whole genome shotgun (WGS) entry which is preliminary data.</text>
</comment>
<keyword evidence="2" id="KW-1185">Reference proteome</keyword>
<organism evidence="1 2">
    <name type="scientific">Holotrichia oblita</name>
    <name type="common">Chafer beetle</name>
    <dbReference type="NCBI Taxonomy" id="644536"/>
    <lineage>
        <taxon>Eukaryota</taxon>
        <taxon>Metazoa</taxon>
        <taxon>Ecdysozoa</taxon>
        <taxon>Arthropoda</taxon>
        <taxon>Hexapoda</taxon>
        <taxon>Insecta</taxon>
        <taxon>Pterygota</taxon>
        <taxon>Neoptera</taxon>
        <taxon>Endopterygota</taxon>
        <taxon>Coleoptera</taxon>
        <taxon>Polyphaga</taxon>
        <taxon>Scarabaeiformia</taxon>
        <taxon>Scarabaeidae</taxon>
        <taxon>Melolonthinae</taxon>
        <taxon>Holotrichia</taxon>
    </lineage>
</organism>
<dbReference type="Proteomes" id="UP001056778">
    <property type="component" value="Chromosome 9"/>
</dbReference>
<evidence type="ECO:0000313" key="2">
    <source>
        <dbReference type="Proteomes" id="UP001056778"/>
    </source>
</evidence>
<evidence type="ECO:0000313" key="1">
    <source>
        <dbReference type="EMBL" id="KAI4455639.1"/>
    </source>
</evidence>
<reference evidence="1" key="1">
    <citation type="submission" date="2022-04" db="EMBL/GenBank/DDBJ databases">
        <title>Chromosome-scale genome assembly of Holotrichia oblita Faldermann.</title>
        <authorList>
            <person name="Rongchong L."/>
        </authorList>
    </citation>
    <scope>NUCLEOTIDE SEQUENCE</scope>
    <source>
        <strain evidence="1">81SQS9</strain>
    </source>
</reference>
<dbReference type="EMBL" id="CM043023">
    <property type="protein sequence ID" value="KAI4455639.1"/>
    <property type="molecule type" value="Genomic_DNA"/>
</dbReference>
<accession>A0ACB9SJZ9</accession>
<sequence length="341" mass="39907">MLKLYFVILVDEEEYYVDEIESAKIENYIEITIPRFSDDQFRQHFRITRESFEYLLPTIQKEIKVCKLGRTPISVEKQILSVLWILATPDSYRSVAERFNLSKSSLSKSFFTIVTILNNIATSVEKVIGAVDGTFVPIKAPFIDPEVYRTRKCYYAITLQAVCDAKLKFRDAFAGYPGSVSDIRVFRNSGIYKKILENPRKYFPDPDMFIVADKAYPLLDWCIPPYIDRGNLNERKRHFNLKISQTRQVIERAFALLFGRFRRLRYLDMNRADFIPSTILACCVLHNICIEREANLQTYIDEGAAIINEDEYNDVENPVNFDELIRNGNDKRERLCETLYR</sequence>
<gene>
    <name evidence="1" type="ORF">MML48_9g00001203</name>
</gene>
<proteinExistence type="predicted"/>
<name>A0ACB9SJZ9_HOLOL</name>
<protein>
    <submittedName>
        <fullName evidence="1">Uncharacterized protein</fullName>
    </submittedName>
</protein>